<dbReference type="OMA" id="EYAPTHE"/>
<evidence type="ECO:0000256" key="1">
    <source>
        <dbReference type="SAM" id="MobiDB-lite"/>
    </source>
</evidence>
<dbReference type="AlphaFoldDB" id="A0A2H3JMR3"/>
<organism evidence="2 3">
    <name type="scientific">Wolfiporia cocos (strain MD-104)</name>
    <name type="common">Brown rot fungus</name>
    <dbReference type="NCBI Taxonomy" id="742152"/>
    <lineage>
        <taxon>Eukaryota</taxon>
        <taxon>Fungi</taxon>
        <taxon>Dikarya</taxon>
        <taxon>Basidiomycota</taxon>
        <taxon>Agaricomycotina</taxon>
        <taxon>Agaricomycetes</taxon>
        <taxon>Polyporales</taxon>
        <taxon>Phaeolaceae</taxon>
        <taxon>Wolfiporia</taxon>
    </lineage>
</organism>
<gene>
    <name evidence="2" type="ORF">WOLCODRAFT_29336</name>
</gene>
<evidence type="ECO:0000313" key="3">
    <source>
        <dbReference type="Proteomes" id="UP000218811"/>
    </source>
</evidence>
<feature type="region of interest" description="Disordered" evidence="1">
    <location>
        <begin position="482"/>
        <end position="515"/>
    </location>
</feature>
<proteinExistence type="predicted"/>
<dbReference type="OrthoDB" id="107110at2759"/>
<dbReference type="PANTHER" id="PTHR33266:SF1">
    <property type="entry name" value="F-BOX DOMAIN-CONTAINING PROTEIN"/>
    <property type="match status" value="1"/>
</dbReference>
<sequence length="619" mass="68935">MATGKHFRDCALEAVERPIQQLQEAIHPLEKADSVIVLYFDESHILFQHKTNDASTYYDGLVSALDAFKLSKIIGLFLSTTSLLAEYAPTHEKMPSDRAQAEALQPPYTELPFDCHPDFFPVSEDQYTVDALSTPEFQSNFGRPLFWSRYKSGYNSIRAGIVDFAREKLLCSASLAPPSTPDPQLLPSSREPQELAVLDMRIMLDFGPHRDANIVQQRLIESHMRIALCVPAHREYSYSAYLSEPLLAEAAARIMATIREEQENDDDTIAEMLWKYTKSGLISKGDRGELVARLLLTLALDKAQIRSQVGPKGASALKAAINYSRAVLVKDFLVALLGEEHWERIKTMKPDSMLGESMEDAFKYAKVRFTHFGRAGDDSASTSAAAFLAMLRGMAFQCCPQQPVIDIVIPIFLDNENSTATVCEERMTALLIQVKNRMESSIIAQVAIDEAAVHFFPEGSARTERRPYIAIVMDLGIQPVQTQKYTRASQHPPMENEGEGREATQAPLPPDLPSPLSLVIPSTPSTVIIGGEKSRESPPAAPAHLRYSLYIHGCSRAVYSVVRSQHVYANLLQSRNMFTELPRPENLDVIKGMKALWIRGPECYGFGKKRPADDAEGSR</sequence>
<accession>A0A2H3JMR3</accession>
<dbReference type="PANTHER" id="PTHR33266">
    <property type="entry name" value="CHROMOSOME 15, WHOLE GENOME SHOTGUN SEQUENCE"/>
    <property type="match status" value="1"/>
</dbReference>
<evidence type="ECO:0000313" key="2">
    <source>
        <dbReference type="EMBL" id="PCH39028.1"/>
    </source>
</evidence>
<reference evidence="2 3" key="1">
    <citation type="journal article" date="2012" name="Science">
        <title>The Paleozoic origin of enzymatic lignin decomposition reconstructed from 31 fungal genomes.</title>
        <authorList>
            <person name="Floudas D."/>
            <person name="Binder M."/>
            <person name="Riley R."/>
            <person name="Barry K."/>
            <person name="Blanchette R.A."/>
            <person name="Henrissat B."/>
            <person name="Martinez A.T."/>
            <person name="Otillar R."/>
            <person name="Spatafora J.W."/>
            <person name="Yadav J.S."/>
            <person name="Aerts A."/>
            <person name="Benoit I."/>
            <person name="Boyd A."/>
            <person name="Carlson A."/>
            <person name="Copeland A."/>
            <person name="Coutinho P.M."/>
            <person name="de Vries R.P."/>
            <person name="Ferreira P."/>
            <person name="Findley K."/>
            <person name="Foster B."/>
            <person name="Gaskell J."/>
            <person name="Glotzer D."/>
            <person name="Gorecki P."/>
            <person name="Heitman J."/>
            <person name="Hesse C."/>
            <person name="Hori C."/>
            <person name="Igarashi K."/>
            <person name="Jurgens J.A."/>
            <person name="Kallen N."/>
            <person name="Kersten P."/>
            <person name="Kohler A."/>
            <person name="Kuees U."/>
            <person name="Kumar T.K.A."/>
            <person name="Kuo A."/>
            <person name="LaButti K."/>
            <person name="Larrondo L.F."/>
            <person name="Lindquist E."/>
            <person name="Ling A."/>
            <person name="Lombard V."/>
            <person name="Lucas S."/>
            <person name="Lundell T."/>
            <person name="Martin R."/>
            <person name="McLaughlin D.J."/>
            <person name="Morgenstern I."/>
            <person name="Morin E."/>
            <person name="Murat C."/>
            <person name="Nagy L.G."/>
            <person name="Nolan M."/>
            <person name="Ohm R.A."/>
            <person name="Patyshakuliyeva A."/>
            <person name="Rokas A."/>
            <person name="Ruiz-Duenas F.J."/>
            <person name="Sabat G."/>
            <person name="Salamov A."/>
            <person name="Samejima M."/>
            <person name="Schmutz J."/>
            <person name="Slot J.C."/>
            <person name="St John F."/>
            <person name="Stenlid J."/>
            <person name="Sun H."/>
            <person name="Sun S."/>
            <person name="Syed K."/>
            <person name="Tsang A."/>
            <person name="Wiebenga A."/>
            <person name="Young D."/>
            <person name="Pisabarro A."/>
            <person name="Eastwood D.C."/>
            <person name="Martin F."/>
            <person name="Cullen D."/>
            <person name="Grigoriev I.V."/>
            <person name="Hibbett D.S."/>
        </authorList>
    </citation>
    <scope>NUCLEOTIDE SEQUENCE [LARGE SCALE GENOMIC DNA]</scope>
    <source>
        <strain evidence="2 3">MD-104</strain>
    </source>
</reference>
<dbReference type="Proteomes" id="UP000218811">
    <property type="component" value="Unassembled WGS sequence"/>
</dbReference>
<dbReference type="STRING" id="742152.A0A2H3JMR3"/>
<protein>
    <submittedName>
        <fullName evidence="2">Uncharacterized protein</fullName>
    </submittedName>
</protein>
<keyword evidence="3" id="KW-1185">Reference proteome</keyword>
<name>A0A2H3JMR3_WOLCO</name>
<dbReference type="EMBL" id="KB467954">
    <property type="protein sequence ID" value="PCH39028.1"/>
    <property type="molecule type" value="Genomic_DNA"/>
</dbReference>